<feature type="signal peptide" evidence="1">
    <location>
        <begin position="1"/>
        <end position="25"/>
    </location>
</feature>
<evidence type="ECO:0000313" key="2">
    <source>
        <dbReference type="EMBL" id="KYG07321.1"/>
    </source>
</evidence>
<sequence length="191" mass="20552">MTLCRRAFVLGLLAAAALAPRRARAETATAPFDVQAEIVTRILPYDRGFPERVKAQVSFLLLTRARDADSASAAHQMRRALLDIGKVRDRPIRVEAVEYSSAPELAAACRARDIHVVYISSGLAKDVAAIRGALADTGVLSFAAVEPYVAQGAVLGVDVANGKPRMSINLAQARAQRIDFPASILKLARIY</sequence>
<keyword evidence="1" id="KW-0732">Signal</keyword>
<evidence type="ECO:0008006" key="4">
    <source>
        <dbReference type="Google" id="ProtNLM"/>
    </source>
</evidence>
<evidence type="ECO:0000313" key="3">
    <source>
        <dbReference type="Proteomes" id="UP000075502"/>
    </source>
</evidence>
<comment type="caution">
    <text evidence="2">The sequence shown here is derived from an EMBL/GenBank/DDBJ whole genome shotgun (WGS) entry which is preliminary data.</text>
</comment>
<feature type="chain" id="PRO_5007569848" description="YfiR family protein" evidence="1">
    <location>
        <begin position="26"/>
        <end position="191"/>
    </location>
</feature>
<gene>
    <name evidence="2" type="ORF">BE21_29985</name>
</gene>
<dbReference type="EMBL" id="JEME01001377">
    <property type="protein sequence ID" value="KYG07321.1"/>
    <property type="molecule type" value="Genomic_DNA"/>
</dbReference>
<protein>
    <recommendedName>
        <fullName evidence="4">YfiR family protein</fullName>
    </recommendedName>
</protein>
<evidence type="ECO:0000256" key="1">
    <source>
        <dbReference type="SAM" id="SignalP"/>
    </source>
</evidence>
<name>A0A150TRI8_SORCE</name>
<reference evidence="2 3" key="1">
    <citation type="submission" date="2014-02" db="EMBL/GenBank/DDBJ databases">
        <title>The small core and large imbalanced accessory genome model reveals a collaborative survival strategy of Sorangium cellulosum strains in nature.</title>
        <authorList>
            <person name="Han K."/>
            <person name="Peng R."/>
            <person name="Blom J."/>
            <person name="Li Y.-Z."/>
        </authorList>
    </citation>
    <scope>NUCLEOTIDE SEQUENCE [LARGE SCALE GENOMIC DNA]</scope>
    <source>
        <strain evidence="2 3">So0007-03</strain>
    </source>
</reference>
<organism evidence="2 3">
    <name type="scientific">Sorangium cellulosum</name>
    <name type="common">Polyangium cellulosum</name>
    <dbReference type="NCBI Taxonomy" id="56"/>
    <lineage>
        <taxon>Bacteria</taxon>
        <taxon>Pseudomonadati</taxon>
        <taxon>Myxococcota</taxon>
        <taxon>Polyangia</taxon>
        <taxon>Polyangiales</taxon>
        <taxon>Polyangiaceae</taxon>
        <taxon>Sorangium</taxon>
    </lineage>
</organism>
<dbReference type="Proteomes" id="UP000075502">
    <property type="component" value="Unassembled WGS sequence"/>
</dbReference>
<proteinExistence type="predicted"/>
<dbReference type="InterPro" id="IPR025293">
    <property type="entry name" value="YfiR/HmsC-like"/>
</dbReference>
<dbReference type="Pfam" id="PF13689">
    <property type="entry name" value="DUF4154"/>
    <property type="match status" value="1"/>
</dbReference>
<accession>A0A150TRI8</accession>
<dbReference type="AlphaFoldDB" id="A0A150TRI8"/>